<evidence type="ECO:0000313" key="1">
    <source>
        <dbReference type="EMBL" id="CAK7943446.1"/>
    </source>
</evidence>
<protein>
    <submittedName>
        <fullName evidence="1">Uncharacterized protein</fullName>
    </submittedName>
</protein>
<sequence length="97" mass="10606">MRGAGSVLRMLQSNSEVKTRPKCRFTEKIGGQTDADAKSVTIIDATSEVLVVATWTEQIVDSLVFYDGSRRFQGSARLASDLLPRVCGRDVPPSYVV</sequence>
<dbReference type="Proteomes" id="UP001162060">
    <property type="component" value="Unassembled WGS sequence"/>
</dbReference>
<comment type="caution">
    <text evidence="1">The sequence shown here is derived from an EMBL/GenBank/DDBJ whole genome shotgun (WGS) entry which is preliminary data.</text>
</comment>
<evidence type="ECO:0000313" key="2">
    <source>
        <dbReference type="Proteomes" id="UP001162060"/>
    </source>
</evidence>
<dbReference type="EMBL" id="CAKLBY020000302">
    <property type="protein sequence ID" value="CAK7943446.1"/>
    <property type="molecule type" value="Genomic_DNA"/>
</dbReference>
<reference evidence="1" key="1">
    <citation type="submission" date="2024-01" db="EMBL/GenBank/DDBJ databases">
        <authorList>
            <person name="Webb A."/>
        </authorList>
    </citation>
    <scope>NUCLEOTIDE SEQUENCE</scope>
    <source>
        <strain evidence="1">Pm1</strain>
    </source>
</reference>
<proteinExistence type="predicted"/>
<accession>A0AAV1V938</accession>
<dbReference type="AlphaFoldDB" id="A0AAV1V938"/>
<gene>
    <name evidence="1" type="ORF">PM001_LOCUS28596</name>
</gene>
<organism evidence="1 2">
    <name type="scientific">Peronospora matthiolae</name>
    <dbReference type="NCBI Taxonomy" id="2874970"/>
    <lineage>
        <taxon>Eukaryota</taxon>
        <taxon>Sar</taxon>
        <taxon>Stramenopiles</taxon>
        <taxon>Oomycota</taxon>
        <taxon>Peronosporomycetes</taxon>
        <taxon>Peronosporales</taxon>
        <taxon>Peronosporaceae</taxon>
        <taxon>Peronospora</taxon>
    </lineage>
</organism>
<name>A0AAV1V938_9STRA</name>